<dbReference type="EMBL" id="VITR01000002">
    <property type="protein sequence ID" value="TWB45092.1"/>
    <property type="molecule type" value="Genomic_DNA"/>
</dbReference>
<dbReference type="PANTHER" id="PTHR13774:SF17">
    <property type="entry name" value="PHENAZINE BIOSYNTHESIS-LIKE DOMAIN-CONTAINING PROTEIN"/>
    <property type="match status" value="1"/>
</dbReference>
<evidence type="ECO:0000256" key="1">
    <source>
        <dbReference type="ARBA" id="ARBA00008270"/>
    </source>
</evidence>
<evidence type="ECO:0000256" key="2">
    <source>
        <dbReference type="ARBA" id="ARBA00023235"/>
    </source>
</evidence>
<keyword evidence="5" id="KW-1185">Reference proteome</keyword>
<dbReference type="OrthoDB" id="9788221at2"/>
<keyword evidence="2" id="KW-0413">Isomerase</keyword>
<dbReference type="Proteomes" id="UP000315751">
    <property type="component" value="Unassembled WGS sequence"/>
</dbReference>
<accession>A0A560HFA2</accession>
<name>A0A560HFA2_9PROT</name>
<evidence type="ECO:0000256" key="3">
    <source>
        <dbReference type="PIRSR" id="PIRSR016184-1"/>
    </source>
</evidence>
<dbReference type="SUPFAM" id="SSF54506">
    <property type="entry name" value="Diaminopimelate epimerase-like"/>
    <property type="match status" value="1"/>
</dbReference>
<proteinExistence type="inferred from homology"/>
<reference evidence="4 5" key="1">
    <citation type="submission" date="2019-06" db="EMBL/GenBank/DDBJ databases">
        <title>Genomic Encyclopedia of Type Strains, Phase IV (KMG-V): Genome sequencing to study the core and pangenomes of soil and plant-associated prokaryotes.</title>
        <authorList>
            <person name="Whitman W."/>
        </authorList>
    </citation>
    <scope>NUCLEOTIDE SEQUENCE [LARGE SCALE GENOMIC DNA]</scope>
    <source>
        <strain evidence="4 5">BR 11622</strain>
    </source>
</reference>
<dbReference type="PANTHER" id="PTHR13774">
    <property type="entry name" value="PHENAZINE BIOSYNTHESIS PROTEIN"/>
    <property type="match status" value="1"/>
</dbReference>
<dbReference type="Gene3D" id="3.10.310.10">
    <property type="entry name" value="Diaminopimelate Epimerase, Chain A, domain 1"/>
    <property type="match status" value="2"/>
</dbReference>
<evidence type="ECO:0000313" key="4">
    <source>
        <dbReference type="EMBL" id="TWB45092.1"/>
    </source>
</evidence>
<dbReference type="AlphaFoldDB" id="A0A560HFA2"/>
<sequence>MRLPIYQIDAFTSAVFSGNPAAVVPLEAWLPAAQMQAIAAENNLSETAFAVPPGDADGGAWGLRWFTPEVEVDLCGHATLATAHLIMNILQPGKERVVFSTQKAGLLTVTRGEEGRLTLDFPTRAPQVPDTVHPGLVTALGGPAPAAILAARDYLVVYDHAADVRALTPDAAGLMGIDRFAVIVTAPGDEPGVDFVSRFFAPAKGVLEDPVTGSAHCTLIPYWAERLGVDRLSARQVSRRGGALACRLVGDRVHISGDAVLFLEGHIHI</sequence>
<dbReference type="GO" id="GO:0016853">
    <property type="term" value="F:isomerase activity"/>
    <property type="evidence" value="ECO:0007669"/>
    <property type="project" value="UniProtKB-KW"/>
</dbReference>
<dbReference type="RefSeq" id="WP_145729535.1">
    <property type="nucleotide sequence ID" value="NZ_VITR01000002.1"/>
</dbReference>
<protein>
    <submittedName>
        <fullName evidence="4">PhzF family phenazine biosynthesis protein</fullName>
    </submittedName>
</protein>
<dbReference type="PIRSF" id="PIRSF016184">
    <property type="entry name" value="PhzC_PhzF"/>
    <property type="match status" value="1"/>
</dbReference>
<dbReference type="Pfam" id="PF02567">
    <property type="entry name" value="PhzC-PhzF"/>
    <property type="match status" value="1"/>
</dbReference>
<comment type="similarity">
    <text evidence="1">Belongs to the PhzF family.</text>
</comment>
<organism evidence="4 5">
    <name type="scientific">Nitrospirillum amazonense</name>
    <dbReference type="NCBI Taxonomy" id="28077"/>
    <lineage>
        <taxon>Bacteria</taxon>
        <taxon>Pseudomonadati</taxon>
        <taxon>Pseudomonadota</taxon>
        <taxon>Alphaproteobacteria</taxon>
        <taxon>Rhodospirillales</taxon>
        <taxon>Azospirillaceae</taxon>
        <taxon>Nitrospirillum</taxon>
    </lineage>
</organism>
<dbReference type="InterPro" id="IPR003719">
    <property type="entry name" value="Phenazine_PhzF-like"/>
</dbReference>
<dbReference type="NCBIfam" id="TIGR00654">
    <property type="entry name" value="PhzF_family"/>
    <property type="match status" value="1"/>
</dbReference>
<gene>
    <name evidence="4" type="ORF">FBZ90_10243</name>
</gene>
<evidence type="ECO:0000313" key="5">
    <source>
        <dbReference type="Proteomes" id="UP000315751"/>
    </source>
</evidence>
<comment type="caution">
    <text evidence="4">The sequence shown here is derived from an EMBL/GenBank/DDBJ whole genome shotgun (WGS) entry which is preliminary data.</text>
</comment>
<feature type="active site" evidence="3">
    <location>
        <position position="46"/>
    </location>
</feature>
<dbReference type="GO" id="GO:0005737">
    <property type="term" value="C:cytoplasm"/>
    <property type="evidence" value="ECO:0007669"/>
    <property type="project" value="TreeGrafter"/>
</dbReference>